<dbReference type="AlphaFoldDB" id="A0A9X3MQR5"/>
<protein>
    <submittedName>
        <fullName evidence="1">Uncharacterized protein</fullName>
    </submittedName>
</protein>
<keyword evidence="2" id="KW-1185">Reference proteome</keyword>
<proteinExistence type="predicted"/>
<dbReference type="RefSeq" id="WP_270038903.1">
    <property type="nucleotide sequence ID" value="NZ_JAPDOD010000004.1"/>
</dbReference>
<comment type="caution">
    <text evidence="1">The sequence shown here is derived from an EMBL/GenBank/DDBJ whole genome shotgun (WGS) entry which is preliminary data.</text>
</comment>
<accession>A0A9X3MQR5</accession>
<name>A0A9X3MQR5_9ACTN</name>
<evidence type="ECO:0000313" key="2">
    <source>
        <dbReference type="Proteomes" id="UP001149140"/>
    </source>
</evidence>
<organism evidence="1 2">
    <name type="scientific">Solirubrobacter ginsenosidimutans</name>
    <dbReference type="NCBI Taxonomy" id="490573"/>
    <lineage>
        <taxon>Bacteria</taxon>
        <taxon>Bacillati</taxon>
        <taxon>Actinomycetota</taxon>
        <taxon>Thermoleophilia</taxon>
        <taxon>Solirubrobacterales</taxon>
        <taxon>Solirubrobacteraceae</taxon>
        <taxon>Solirubrobacter</taxon>
    </lineage>
</organism>
<dbReference type="EMBL" id="JAPDOD010000004">
    <property type="protein sequence ID" value="MDA0160136.1"/>
    <property type="molecule type" value="Genomic_DNA"/>
</dbReference>
<reference evidence="1" key="1">
    <citation type="submission" date="2022-10" db="EMBL/GenBank/DDBJ databases">
        <title>The WGS of Solirubrobacter ginsenosidimutans DSM 21036.</title>
        <authorList>
            <person name="Jiang Z."/>
        </authorList>
    </citation>
    <scope>NUCLEOTIDE SEQUENCE</scope>
    <source>
        <strain evidence="1">DSM 21036</strain>
    </source>
</reference>
<gene>
    <name evidence="1" type="ORF">OM076_07675</name>
</gene>
<dbReference type="Proteomes" id="UP001149140">
    <property type="component" value="Unassembled WGS sequence"/>
</dbReference>
<sequence>MDSRSDRFIVLSARLTGFGRVTLLGTGMTAEYLAALDAVLGAALVDELLATEDVAALVEDPKLGPVAKNVILLWYCGTWTALPEDWRALYGTSPLDTTRVESAEAYQAGLQWVVAGGHPAGARQQGFGAWSIAPEGVTG</sequence>
<evidence type="ECO:0000313" key="1">
    <source>
        <dbReference type="EMBL" id="MDA0160136.1"/>
    </source>
</evidence>